<dbReference type="GO" id="GO:0006508">
    <property type="term" value="P:proteolysis"/>
    <property type="evidence" value="ECO:0007669"/>
    <property type="project" value="UniProtKB-KW"/>
</dbReference>
<dbReference type="FunFam" id="3.90.70.10:FF:000031">
    <property type="entry name" value="Cathepsin B"/>
    <property type="match status" value="1"/>
</dbReference>
<dbReference type="Pfam" id="PF00112">
    <property type="entry name" value="Peptidase_C1"/>
    <property type="match status" value="1"/>
</dbReference>
<protein>
    <recommendedName>
        <fullName evidence="9">Peptidase C1A papain C-terminal domain-containing protein</fullName>
    </recommendedName>
</protein>
<organism evidence="10 11">
    <name type="scientific">Laodelphax striatellus</name>
    <name type="common">Small brown planthopper</name>
    <name type="synonym">Delphax striatella</name>
    <dbReference type="NCBI Taxonomy" id="195883"/>
    <lineage>
        <taxon>Eukaryota</taxon>
        <taxon>Metazoa</taxon>
        <taxon>Ecdysozoa</taxon>
        <taxon>Arthropoda</taxon>
        <taxon>Hexapoda</taxon>
        <taxon>Insecta</taxon>
        <taxon>Pterygota</taxon>
        <taxon>Neoptera</taxon>
        <taxon>Paraneoptera</taxon>
        <taxon>Hemiptera</taxon>
        <taxon>Auchenorrhyncha</taxon>
        <taxon>Fulgoroidea</taxon>
        <taxon>Delphacidae</taxon>
        <taxon>Criomorphinae</taxon>
        <taxon>Laodelphax</taxon>
    </lineage>
</organism>
<dbReference type="EMBL" id="QKKF02008413">
    <property type="protein sequence ID" value="RZF45695.1"/>
    <property type="molecule type" value="Genomic_DNA"/>
</dbReference>
<dbReference type="AlphaFoldDB" id="A0A482XI24"/>
<evidence type="ECO:0000256" key="4">
    <source>
        <dbReference type="ARBA" id="ARBA00022801"/>
    </source>
</evidence>
<dbReference type="InterPro" id="IPR025660">
    <property type="entry name" value="Pept_his_AS"/>
</dbReference>
<evidence type="ECO:0000256" key="2">
    <source>
        <dbReference type="ARBA" id="ARBA00022670"/>
    </source>
</evidence>
<reference evidence="10 11" key="1">
    <citation type="journal article" date="2017" name="Gigascience">
        <title>Genome sequence of the small brown planthopper, Laodelphax striatellus.</title>
        <authorList>
            <person name="Zhu J."/>
            <person name="Jiang F."/>
            <person name="Wang X."/>
            <person name="Yang P."/>
            <person name="Bao Y."/>
            <person name="Zhao W."/>
            <person name="Wang W."/>
            <person name="Lu H."/>
            <person name="Wang Q."/>
            <person name="Cui N."/>
            <person name="Li J."/>
            <person name="Chen X."/>
            <person name="Luo L."/>
            <person name="Yu J."/>
            <person name="Kang L."/>
            <person name="Cui F."/>
        </authorList>
    </citation>
    <scope>NUCLEOTIDE SEQUENCE [LARGE SCALE GENOMIC DNA]</scope>
    <source>
        <strain evidence="10">Lst14</strain>
    </source>
</reference>
<evidence type="ECO:0000256" key="1">
    <source>
        <dbReference type="ARBA" id="ARBA00008455"/>
    </source>
</evidence>
<dbReference type="OrthoDB" id="640249at2759"/>
<keyword evidence="2" id="KW-0645">Protease</keyword>
<dbReference type="InterPro" id="IPR025661">
    <property type="entry name" value="Pept_asp_AS"/>
</dbReference>
<sequence length="351" mass="40062">MLFPSLLAAIAIGNVYSKIINDDINWESITDEVNKADTTWIAARNFLPEFNQKAFKRLLGAKFDQPYTGPVKTLDDFKERANIPEEFDSRTKWPYCKSIAHIRDQSYCGSCWAFATTSALTDRFCIATKGQYKPILSSEDLLSCCNECGYGCEGGYMWKAWNYFLTTGVVTGGDYDSHEGCKPYSLMSCEHHINGSRPACPYYGELVTPSCHQRCTKVDRYNSFKKDHHKVKSMYRLNSIEAIQREIMENGPVEAGFVTYEDFATYKSGIYHHVTGERHGGHAVKIIGWGTENGVPYWLIANSWNEHWGENGYFRMLRGSNECEIESRVMAGMPKVEKRHVLPQQKVHRTD</sequence>
<dbReference type="STRING" id="195883.A0A482XI24"/>
<evidence type="ECO:0000313" key="11">
    <source>
        <dbReference type="Proteomes" id="UP000291343"/>
    </source>
</evidence>
<dbReference type="SMR" id="A0A482XI24"/>
<dbReference type="CDD" id="cd02620">
    <property type="entry name" value="Peptidase_C1A_CathepsinB"/>
    <property type="match status" value="1"/>
</dbReference>
<dbReference type="PROSITE" id="PS00139">
    <property type="entry name" value="THIOL_PROTEASE_CYS"/>
    <property type="match status" value="1"/>
</dbReference>
<evidence type="ECO:0000256" key="5">
    <source>
        <dbReference type="ARBA" id="ARBA00022807"/>
    </source>
</evidence>
<evidence type="ECO:0000256" key="8">
    <source>
        <dbReference type="SAM" id="SignalP"/>
    </source>
</evidence>
<accession>A0A482XI24</accession>
<dbReference type="InterPro" id="IPR013128">
    <property type="entry name" value="Peptidase_C1A"/>
</dbReference>
<dbReference type="GO" id="GO:0008234">
    <property type="term" value="F:cysteine-type peptidase activity"/>
    <property type="evidence" value="ECO:0007669"/>
    <property type="project" value="UniProtKB-KW"/>
</dbReference>
<dbReference type="Gene3D" id="3.90.70.10">
    <property type="entry name" value="Cysteine proteinases"/>
    <property type="match status" value="1"/>
</dbReference>
<keyword evidence="5" id="KW-0788">Thiol protease</keyword>
<keyword evidence="4" id="KW-0378">Hydrolase</keyword>
<feature type="chain" id="PRO_5019722444" description="Peptidase C1A papain C-terminal domain-containing protein" evidence="8">
    <location>
        <begin position="18"/>
        <end position="351"/>
    </location>
</feature>
<feature type="signal peptide" evidence="8">
    <location>
        <begin position="1"/>
        <end position="17"/>
    </location>
</feature>
<keyword evidence="7" id="KW-1015">Disulfide bond</keyword>
<keyword evidence="3 8" id="KW-0732">Signal</keyword>
<dbReference type="PROSITE" id="PS00639">
    <property type="entry name" value="THIOL_PROTEASE_HIS"/>
    <property type="match status" value="1"/>
</dbReference>
<keyword evidence="11" id="KW-1185">Reference proteome</keyword>
<evidence type="ECO:0000313" key="10">
    <source>
        <dbReference type="EMBL" id="RZF45695.1"/>
    </source>
</evidence>
<dbReference type="PRINTS" id="PR00705">
    <property type="entry name" value="PAPAIN"/>
</dbReference>
<name>A0A482XI24_LAOST</name>
<keyword evidence="6" id="KW-0865">Zymogen</keyword>
<dbReference type="InParanoid" id="A0A482XI24"/>
<dbReference type="SMART" id="SM00645">
    <property type="entry name" value="Pept_C1"/>
    <property type="match status" value="1"/>
</dbReference>
<dbReference type="InterPro" id="IPR000668">
    <property type="entry name" value="Peptidase_C1A_C"/>
</dbReference>
<dbReference type="Proteomes" id="UP000291343">
    <property type="component" value="Unassembled WGS sequence"/>
</dbReference>
<dbReference type="InterPro" id="IPR038765">
    <property type="entry name" value="Papain-like_cys_pep_sf"/>
</dbReference>
<comment type="similarity">
    <text evidence="1">Belongs to the peptidase C1 family.</text>
</comment>
<evidence type="ECO:0000256" key="3">
    <source>
        <dbReference type="ARBA" id="ARBA00022729"/>
    </source>
</evidence>
<evidence type="ECO:0000259" key="9">
    <source>
        <dbReference type="SMART" id="SM00645"/>
    </source>
</evidence>
<evidence type="ECO:0000256" key="7">
    <source>
        <dbReference type="ARBA" id="ARBA00023157"/>
    </source>
</evidence>
<feature type="domain" description="Peptidase C1A papain C-terminal" evidence="9">
    <location>
        <begin position="83"/>
        <end position="333"/>
    </location>
</feature>
<dbReference type="PANTHER" id="PTHR12411">
    <property type="entry name" value="CYSTEINE PROTEASE FAMILY C1-RELATED"/>
    <property type="match status" value="1"/>
</dbReference>
<comment type="caution">
    <text evidence="10">The sequence shown here is derived from an EMBL/GenBank/DDBJ whole genome shotgun (WGS) entry which is preliminary data.</text>
</comment>
<proteinExistence type="inferred from homology"/>
<dbReference type="SUPFAM" id="SSF54001">
    <property type="entry name" value="Cysteine proteinases"/>
    <property type="match status" value="1"/>
</dbReference>
<dbReference type="InterPro" id="IPR000169">
    <property type="entry name" value="Pept_cys_AS"/>
</dbReference>
<gene>
    <name evidence="10" type="ORF">LSTR_LSTR004990</name>
</gene>
<dbReference type="PROSITE" id="PS00640">
    <property type="entry name" value="THIOL_PROTEASE_ASN"/>
    <property type="match status" value="1"/>
</dbReference>
<evidence type="ECO:0000256" key="6">
    <source>
        <dbReference type="ARBA" id="ARBA00023145"/>
    </source>
</evidence>